<dbReference type="InterPro" id="IPR035971">
    <property type="entry name" value="CBD_sf"/>
</dbReference>
<comment type="similarity">
    <text evidence="13">Belongs to the polysaccharide monooxygenase AA9 family.</text>
</comment>
<feature type="chain" id="PRO_5025363305" description="AA9 family lytic polysaccharide monooxygenase" evidence="17">
    <location>
        <begin position="17"/>
        <end position="319"/>
    </location>
</feature>
<dbReference type="GO" id="GO:0008810">
    <property type="term" value="F:cellulase activity"/>
    <property type="evidence" value="ECO:0007669"/>
    <property type="project" value="UniProtKB-UniRule"/>
</dbReference>
<dbReference type="Proteomes" id="UP000800096">
    <property type="component" value="Unassembled WGS sequence"/>
</dbReference>
<dbReference type="CDD" id="cd21175">
    <property type="entry name" value="LPMO_AA9"/>
    <property type="match status" value="1"/>
</dbReference>
<keyword evidence="19" id="KW-0378">Hydrolase</keyword>
<comment type="domain">
    <text evidence="15">Has a modular structure: an endo-beta-1,4-glucanase catalytic module at the N-terminus, a linker rich in serines and threonines, and a C-terminal carbohydrate-binding module (CBM).</text>
</comment>
<organism evidence="19 20">
    <name type="scientific">Ampelomyces quisqualis</name>
    <name type="common">Powdery mildew agent</name>
    <dbReference type="NCBI Taxonomy" id="50730"/>
    <lineage>
        <taxon>Eukaryota</taxon>
        <taxon>Fungi</taxon>
        <taxon>Dikarya</taxon>
        <taxon>Ascomycota</taxon>
        <taxon>Pezizomycotina</taxon>
        <taxon>Dothideomycetes</taxon>
        <taxon>Pleosporomycetidae</taxon>
        <taxon>Pleosporales</taxon>
        <taxon>Pleosporineae</taxon>
        <taxon>Phaeosphaeriaceae</taxon>
        <taxon>Ampelomyces</taxon>
    </lineage>
</organism>
<evidence type="ECO:0000256" key="6">
    <source>
        <dbReference type="ARBA" id="ARBA00023001"/>
    </source>
</evidence>
<keyword evidence="9" id="KW-0503">Monooxygenase</keyword>
<evidence type="ECO:0000256" key="5">
    <source>
        <dbReference type="ARBA" id="ARBA00022729"/>
    </source>
</evidence>
<evidence type="ECO:0000256" key="10">
    <source>
        <dbReference type="ARBA" id="ARBA00023157"/>
    </source>
</evidence>
<comment type="function">
    <text evidence="15">Lytic polysaccharide monooxygenase (LMPO) that depolymerizes crystalline and amorphous polysaccharides via the oxidation of scissile alpha- or beta-(1-4)-glycosidic bonds, yielding C1 and/or C4 oxidation products. Catalysis by LPMOs requires the reduction of the active-site copper from Cu(II) to Cu(I) by a reducing agent and H(2)O(2) or O(2) as a cosubstrate.</text>
</comment>
<dbReference type="GO" id="GO:0004497">
    <property type="term" value="F:monooxygenase activity"/>
    <property type="evidence" value="ECO:0007669"/>
    <property type="project" value="UniProtKB-KW"/>
</dbReference>
<dbReference type="Gene3D" id="2.70.50.70">
    <property type="match status" value="1"/>
</dbReference>
<dbReference type="InterPro" id="IPR049892">
    <property type="entry name" value="AA9"/>
</dbReference>
<evidence type="ECO:0000256" key="8">
    <source>
        <dbReference type="ARBA" id="ARBA00023008"/>
    </source>
</evidence>
<evidence type="ECO:0000256" key="14">
    <source>
        <dbReference type="ARBA" id="ARBA00045077"/>
    </source>
</evidence>
<dbReference type="PANTHER" id="PTHR33353">
    <property type="entry name" value="PUTATIVE (AFU_ORTHOLOGUE AFUA_1G12560)-RELATED"/>
    <property type="match status" value="1"/>
</dbReference>
<evidence type="ECO:0000256" key="7">
    <source>
        <dbReference type="ARBA" id="ARBA00023002"/>
    </source>
</evidence>
<keyword evidence="10 15" id="KW-1015">Disulfide bond</keyword>
<dbReference type="PROSITE" id="PS51164">
    <property type="entry name" value="CBM1_2"/>
    <property type="match status" value="1"/>
</dbReference>
<keyword evidence="8" id="KW-0186">Copper</keyword>
<dbReference type="Pfam" id="PF03443">
    <property type="entry name" value="AA9"/>
    <property type="match status" value="1"/>
</dbReference>
<keyword evidence="3 15" id="KW-0964">Secreted</keyword>
<evidence type="ECO:0000256" key="2">
    <source>
        <dbReference type="ARBA" id="ARBA00004613"/>
    </source>
</evidence>
<protein>
    <recommendedName>
        <fullName evidence="15">AA9 family lytic polysaccharide monooxygenase</fullName>
        <ecNumber evidence="15">1.14.99.56</ecNumber>
    </recommendedName>
    <alternativeName>
        <fullName evidence="15">Endo-beta-1,4-glucanase</fullName>
    </alternativeName>
    <alternativeName>
        <fullName evidence="15">Glycosyl hydrolase 61 family protein</fullName>
    </alternativeName>
</protein>
<sequence length="319" mass="32496">MKSSILALALAGAASAHTTVWNVLVNKVDQGVGNMAGGYIDSPPNNSPVVNVASKDIECNVAGAKAGKSISANGGDEITFQWYHDTNSASDDIIADSHKGPIMVYASKAGSSLSWTKLWEDTFDGKTWAVDKLIAGSYTGKKGQHSMKLPALAPGEYIFRPEILALHEGNRQGGAQFYMECVHVKIGGSGTKTLPAGVSFPGAYKATDAGVLFDIYAEKTSYPAVGPKGNSGSSPATPATPATTTKAATITKAATPTAAKPAATTLATVAKPAATAATGSGAATAQKWAQCGGQGYSGATACASGSTCTKANEYYSQCL</sequence>
<evidence type="ECO:0000256" key="4">
    <source>
        <dbReference type="ARBA" id="ARBA00022723"/>
    </source>
</evidence>
<comment type="subcellular location">
    <subcellularLocation>
        <location evidence="2 15">Secreted</location>
    </subcellularLocation>
</comment>
<dbReference type="GO" id="GO:0046872">
    <property type="term" value="F:metal ion binding"/>
    <property type="evidence" value="ECO:0007669"/>
    <property type="project" value="UniProtKB-KW"/>
</dbReference>
<evidence type="ECO:0000256" key="17">
    <source>
        <dbReference type="SAM" id="SignalP"/>
    </source>
</evidence>
<evidence type="ECO:0000256" key="16">
    <source>
        <dbReference type="SAM" id="MobiDB-lite"/>
    </source>
</evidence>
<reference evidence="19" key="1">
    <citation type="journal article" date="2020" name="Stud. Mycol.">
        <title>101 Dothideomycetes genomes: a test case for predicting lifestyles and emergence of pathogens.</title>
        <authorList>
            <person name="Haridas S."/>
            <person name="Albert R."/>
            <person name="Binder M."/>
            <person name="Bloem J."/>
            <person name="Labutti K."/>
            <person name="Salamov A."/>
            <person name="Andreopoulos B."/>
            <person name="Baker S."/>
            <person name="Barry K."/>
            <person name="Bills G."/>
            <person name="Bluhm B."/>
            <person name="Cannon C."/>
            <person name="Castanera R."/>
            <person name="Culley D."/>
            <person name="Daum C."/>
            <person name="Ezra D."/>
            <person name="Gonzalez J."/>
            <person name="Henrissat B."/>
            <person name="Kuo A."/>
            <person name="Liang C."/>
            <person name="Lipzen A."/>
            <person name="Lutzoni F."/>
            <person name="Magnuson J."/>
            <person name="Mondo S."/>
            <person name="Nolan M."/>
            <person name="Ohm R."/>
            <person name="Pangilinan J."/>
            <person name="Park H.-J."/>
            <person name="Ramirez L."/>
            <person name="Alfaro M."/>
            <person name="Sun H."/>
            <person name="Tritt A."/>
            <person name="Yoshinaga Y."/>
            <person name="Zwiers L.-H."/>
            <person name="Turgeon B."/>
            <person name="Goodwin S."/>
            <person name="Spatafora J."/>
            <person name="Crous P."/>
            <person name="Grigoriev I."/>
        </authorList>
    </citation>
    <scope>NUCLEOTIDE SEQUENCE</scope>
    <source>
        <strain evidence="19">HMLAC05119</strain>
    </source>
</reference>
<comment type="cofactor">
    <cofactor evidence="1">
        <name>Cu(2+)</name>
        <dbReference type="ChEBI" id="CHEBI:29036"/>
    </cofactor>
</comment>
<dbReference type="SUPFAM" id="SSF57180">
    <property type="entry name" value="Cellulose-binding domain"/>
    <property type="match status" value="1"/>
</dbReference>
<evidence type="ECO:0000256" key="3">
    <source>
        <dbReference type="ARBA" id="ARBA00022525"/>
    </source>
</evidence>
<keyword evidence="20" id="KW-1185">Reference proteome</keyword>
<evidence type="ECO:0000313" key="19">
    <source>
        <dbReference type="EMBL" id="KAF1920548.1"/>
    </source>
</evidence>
<evidence type="ECO:0000256" key="9">
    <source>
        <dbReference type="ARBA" id="ARBA00023033"/>
    </source>
</evidence>
<dbReference type="GO" id="GO:0005576">
    <property type="term" value="C:extracellular region"/>
    <property type="evidence" value="ECO:0007669"/>
    <property type="project" value="UniProtKB-SubCell"/>
</dbReference>
<feature type="compositionally biased region" description="Low complexity" evidence="16">
    <location>
        <begin position="235"/>
        <end position="244"/>
    </location>
</feature>
<feature type="domain" description="CBM1" evidence="18">
    <location>
        <begin position="283"/>
        <end position="319"/>
    </location>
</feature>
<dbReference type="EC" id="1.14.99.56" evidence="15"/>
<evidence type="ECO:0000313" key="20">
    <source>
        <dbReference type="Proteomes" id="UP000800096"/>
    </source>
</evidence>
<evidence type="ECO:0000256" key="15">
    <source>
        <dbReference type="RuleBase" id="RU368122"/>
    </source>
</evidence>
<dbReference type="PANTHER" id="PTHR33353:SF17">
    <property type="entry name" value="ENDO-BETA-1,4-GLUCANASE D"/>
    <property type="match status" value="1"/>
</dbReference>
<keyword evidence="11 15" id="KW-0119">Carbohydrate metabolism</keyword>
<comment type="catalytic activity">
    <reaction evidence="14 15">
        <text>[(1-&gt;4)-beta-D-glucosyl]n+m + reduced acceptor + O2 = 4-dehydro-beta-D-glucosyl-[(1-&gt;4)-beta-D-glucosyl]n-1 + [(1-&gt;4)-beta-D-glucosyl]m + acceptor + H2O.</text>
        <dbReference type="EC" id="1.14.99.56"/>
    </reaction>
</comment>
<dbReference type="InterPro" id="IPR005103">
    <property type="entry name" value="AA9_LPMO"/>
</dbReference>
<accession>A0A6A5R0C7</accession>
<keyword evidence="12 15" id="KW-0624">Polysaccharide degradation</keyword>
<keyword evidence="7" id="KW-0560">Oxidoreductase</keyword>
<dbReference type="EMBL" id="ML979132">
    <property type="protein sequence ID" value="KAF1920548.1"/>
    <property type="molecule type" value="Genomic_DNA"/>
</dbReference>
<evidence type="ECO:0000256" key="11">
    <source>
        <dbReference type="ARBA" id="ARBA00023277"/>
    </source>
</evidence>
<dbReference type="GO" id="GO:0030245">
    <property type="term" value="P:cellulose catabolic process"/>
    <property type="evidence" value="ECO:0007669"/>
    <property type="project" value="UniProtKB-UniRule"/>
</dbReference>
<name>A0A6A5R0C7_AMPQU</name>
<dbReference type="OrthoDB" id="5558646at2759"/>
<dbReference type="SMART" id="SM00236">
    <property type="entry name" value="fCBD"/>
    <property type="match status" value="1"/>
</dbReference>
<evidence type="ECO:0000259" key="18">
    <source>
        <dbReference type="PROSITE" id="PS51164"/>
    </source>
</evidence>
<evidence type="ECO:0000256" key="1">
    <source>
        <dbReference type="ARBA" id="ARBA00001973"/>
    </source>
</evidence>
<feature type="signal peptide" evidence="17">
    <location>
        <begin position="1"/>
        <end position="16"/>
    </location>
</feature>
<dbReference type="Pfam" id="PF00734">
    <property type="entry name" value="CBM_1"/>
    <property type="match status" value="1"/>
</dbReference>
<evidence type="ECO:0000256" key="13">
    <source>
        <dbReference type="ARBA" id="ARBA00044502"/>
    </source>
</evidence>
<dbReference type="InterPro" id="IPR000254">
    <property type="entry name" value="CBD"/>
</dbReference>
<keyword evidence="6 15" id="KW-0136">Cellulose degradation</keyword>
<dbReference type="AlphaFoldDB" id="A0A6A5R0C7"/>
<gene>
    <name evidence="19" type="ORF">BDU57DRAFT_440256</name>
</gene>
<keyword evidence="5 17" id="KW-0732">Signal</keyword>
<evidence type="ECO:0000256" key="12">
    <source>
        <dbReference type="ARBA" id="ARBA00023326"/>
    </source>
</evidence>
<dbReference type="GO" id="GO:0030248">
    <property type="term" value="F:cellulose binding"/>
    <property type="evidence" value="ECO:0007669"/>
    <property type="project" value="UniProtKB-UniRule"/>
</dbReference>
<proteinExistence type="inferred from homology"/>
<keyword evidence="4" id="KW-0479">Metal-binding</keyword>
<dbReference type="PROSITE" id="PS00562">
    <property type="entry name" value="CBM1_1"/>
    <property type="match status" value="1"/>
</dbReference>
<feature type="region of interest" description="Disordered" evidence="16">
    <location>
        <begin position="224"/>
        <end position="244"/>
    </location>
</feature>